<name>A0A7J4TFX1_9EURY</name>
<gene>
    <name evidence="1" type="ORF">HA271_00425</name>
</gene>
<protein>
    <submittedName>
        <fullName evidence="1">Methyl-coenzyme M reductase operon protein D</fullName>
    </submittedName>
</protein>
<dbReference type="AlphaFoldDB" id="A0A7J4TFX1"/>
<proteinExistence type="predicted"/>
<organism evidence="1 2">
    <name type="scientific">Methanobacterium subterraneum</name>
    <dbReference type="NCBI Taxonomy" id="59277"/>
    <lineage>
        <taxon>Archaea</taxon>
        <taxon>Methanobacteriati</taxon>
        <taxon>Methanobacteriota</taxon>
        <taxon>Methanomada group</taxon>
        <taxon>Methanobacteria</taxon>
        <taxon>Methanobacteriales</taxon>
        <taxon>Methanobacteriaceae</taxon>
        <taxon>Methanobacterium</taxon>
    </lineage>
</organism>
<dbReference type="Proteomes" id="UP000586031">
    <property type="component" value="Unassembled WGS sequence"/>
</dbReference>
<sequence>TVSDHLKVGYGIEEDIDPSLTGIVDPKSNSKETVKLIGD</sequence>
<accession>A0A7J4TFX1</accession>
<evidence type="ECO:0000313" key="2">
    <source>
        <dbReference type="Proteomes" id="UP000586031"/>
    </source>
</evidence>
<dbReference type="EMBL" id="DUHE01000013">
    <property type="protein sequence ID" value="HII83316.1"/>
    <property type="molecule type" value="Genomic_DNA"/>
</dbReference>
<evidence type="ECO:0000313" key="1">
    <source>
        <dbReference type="EMBL" id="HII83316.1"/>
    </source>
</evidence>
<comment type="caution">
    <text evidence="1">The sequence shown here is derived from an EMBL/GenBank/DDBJ whole genome shotgun (WGS) entry which is preliminary data.</text>
</comment>
<reference evidence="2" key="1">
    <citation type="journal article" date="2020" name="bioRxiv">
        <title>A rank-normalized archaeal taxonomy based on genome phylogeny resolves widespread incomplete and uneven classifications.</title>
        <authorList>
            <person name="Rinke C."/>
            <person name="Chuvochina M."/>
            <person name="Mussig A.J."/>
            <person name="Chaumeil P.-A."/>
            <person name="Waite D.W."/>
            <person name="Whitman W.B."/>
            <person name="Parks D.H."/>
            <person name="Hugenholtz P."/>
        </authorList>
    </citation>
    <scope>NUCLEOTIDE SEQUENCE [LARGE SCALE GENOMIC DNA]</scope>
</reference>
<feature type="non-terminal residue" evidence="1">
    <location>
        <position position="1"/>
    </location>
</feature>